<reference evidence="2 3" key="1">
    <citation type="journal article" date="2016" name="Nat. Commun.">
        <title>Thousands of microbial genomes shed light on interconnected biogeochemical processes in an aquifer system.</title>
        <authorList>
            <person name="Anantharaman K."/>
            <person name="Brown C.T."/>
            <person name="Hug L.A."/>
            <person name="Sharon I."/>
            <person name="Castelle C.J."/>
            <person name="Probst A.J."/>
            <person name="Thomas B.C."/>
            <person name="Singh A."/>
            <person name="Wilkins M.J."/>
            <person name="Karaoz U."/>
            <person name="Brodie E.L."/>
            <person name="Williams K.H."/>
            <person name="Hubbard S.S."/>
            <person name="Banfield J.F."/>
        </authorList>
    </citation>
    <scope>NUCLEOTIDE SEQUENCE [LARGE SCALE GENOMIC DNA]</scope>
    <source>
        <strain evidence="3">RIFCSPLOWO2_12_FULL_64_10</strain>
    </source>
</reference>
<proteinExistence type="predicted"/>
<keyword evidence="1" id="KW-0472">Membrane</keyword>
<organism evidence="2 3">
    <name type="scientific">Handelsmanbacteria sp. (strain RIFCSPLOWO2_12_FULL_64_10)</name>
    <dbReference type="NCBI Taxonomy" id="1817868"/>
    <lineage>
        <taxon>Bacteria</taxon>
        <taxon>Candidatus Handelsmaniibacteriota</taxon>
    </lineage>
</organism>
<feature type="transmembrane region" description="Helical" evidence="1">
    <location>
        <begin position="66"/>
        <end position="85"/>
    </location>
</feature>
<gene>
    <name evidence="2" type="ORF">A3F84_17970</name>
</gene>
<feature type="transmembrane region" description="Helical" evidence="1">
    <location>
        <begin position="134"/>
        <end position="153"/>
    </location>
</feature>
<protein>
    <submittedName>
        <fullName evidence="2">Uncharacterized protein</fullName>
    </submittedName>
</protein>
<dbReference type="EMBL" id="MFKF01000155">
    <property type="protein sequence ID" value="OGG52155.1"/>
    <property type="molecule type" value="Genomic_DNA"/>
</dbReference>
<accession>A0A1F6CSQ1</accession>
<evidence type="ECO:0000313" key="3">
    <source>
        <dbReference type="Proteomes" id="UP000178606"/>
    </source>
</evidence>
<dbReference type="AlphaFoldDB" id="A0A1F6CSQ1"/>
<feature type="transmembrane region" description="Helical" evidence="1">
    <location>
        <begin position="199"/>
        <end position="222"/>
    </location>
</feature>
<keyword evidence="1" id="KW-1133">Transmembrane helix</keyword>
<comment type="caution">
    <text evidence="2">The sequence shown here is derived from an EMBL/GenBank/DDBJ whole genome shotgun (WGS) entry which is preliminary data.</text>
</comment>
<dbReference type="Proteomes" id="UP000178606">
    <property type="component" value="Unassembled WGS sequence"/>
</dbReference>
<feature type="transmembrane region" description="Helical" evidence="1">
    <location>
        <begin position="97"/>
        <end position="114"/>
    </location>
</feature>
<evidence type="ECO:0000256" key="1">
    <source>
        <dbReference type="SAM" id="Phobius"/>
    </source>
</evidence>
<evidence type="ECO:0000313" key="2">
    <source>
        <dbReference type="EMBL" id="OGG52155.1"/>
    </source>
</evidence>
<name>A0A1F6CSQ1_HANXR</name>
<keyword evidence="1" id="KW-0812">Transmembrane</keyword>
<sequence length="261" mass="28310">MSVQMVISPRRLARILSFAALGLTLASVAGSLSAFYLSPGEGLLKEMQESFVRLFYLDAEANVPTWYSASALLLCSALLAMIACAKRAQQDPCVRHWTAMAVVFLCLSIDEEAILHEMAIRPLRLALHTDGLLYYAWVVPGAAAVLLFALAHLRFLWRLPPRTRVLFCVAGAVYVGGAIGVEALSGLRAARYGEGDSVYVMIATVEELMEMTGVVVFIYALLDYMGRHLGEVTLRFSAVRPRAAAKRPPSPASAPAALAHN</sequence>
<feature type="transmembrane region" description="Helical" evidence="1">
    <location>
        <begin position="165"/>
        <end position="187"/>
    </location>
</feature>